<dbReference type="OMA" id="WEAFGPF"/>
<dbReference type="SUPFAM" id="SSF53187">
    <property type="entry name" value="Zn-dependent exopeptidases"/>
    <property type="match status" value="1"/>
</dbReference>
<evidence type="ECO:0000256" key="1">
    <source>
        <dbReference type="ARBA" id="ARBA00006247"/>
    </source>
</evidence>
<evidence type="ECO:0000259" key="9">
    <source>
        <dbReference type="Pfam" id="PF07687"/>
    </source>
</evidence>
<feature type="binding site" evidence="7">
    <location>
        <position position="182"/>
    </location>
    <ligand>
        <name>Zn(2+)</name>
        <dbReference type="ChEBI" id="CHEBI:29105"/>
        <label>2</label>
    </ligand>
</feature>
<comment type="caution">
    <text evidence="10">The sequence shown here is derived from an EMBL/GenBank/DDBJ whole genome shotgun (WGS) entry which is preliminary data.</text>
</comment>
<keyword evidence="8" id="KW-0472">Membrane</keyword>
<evidence type="ECO:0000256" key="4">
    <source>
        <dbReference type="ARBA" id="ARBA00022801"/>
    </source>
</evidence>
<keyword evidence="4" id="KW-0378">Hydrolase</keyword>
<dbReference type="GO" id="GO:0051603">
    <property type="term" value="P:proteolysis involved in protein catabolic process"/>
    <property type="evidence" value="ECO:0007669"/>
    <property type="project" value="TreeGrafter"/>
</dbReference>
<dbReference type="eggNOG" id="KOG2275">
    <property type="taxonomic scope" value="Eukaryota"/>
</dbReference>
<evidence type="ECO:0000256" key="8">
    <source>
        <dbReference type="SAM" id="Phobius"/>
    </source>
</evidence>
<evidence type="ECO:0000256" key="6">
    <source>
        <dbReference type="PIRSR" id="PIRSR037217-1"/>
    </source>
</evidence>
<gene>
    <name evidence="10" type="ORF">HPODL_02377</name>
</gene>
<dbReference type="InterPro" id="IPR011650">
    <property type="entry name" value="Peptidase_M20_dimer"/>
</dbReference>
<keyword evidence="2" id="KW-0645">Protease</keyword>
<keyword evidence="8" id="KW-1133">Transmembrane helix</keyword>
<proteinExistence type="inferred from homology"/>
<dbReference type="AlphaFoldDB" id="W1QLS8"/>
<feature type="binding site" evidence="7">
    <location>
        <position position="532"/>
    </location>
    <ligand>
        <name>Zn(2+)</name>
        <dbReference type="ChEBI" id="CHEBI:29105"/>
        <label>1</label>
    </ligand>
</feature>
<dbReference type="SUPFAM" id="SSF55031">
    <property type="entry name" value="Bacterial exopeptidase dimerisation domain"/>
    <property type="match status" value="1"/>
</dbReference>
<feature type="active site" evidence="6">
    <location>
        <position position="149"/>
    </location>
</feature>
<dbReference type="GeneID" id="25771830"/>
<dbReference type="GO" id="GO:0046872">
    <property type="term" value="F:metal ion binding"/>
    <property type="evidence" value="ECO:0007669"/>
    <property type="project" value="UniProtKB-KW"/>
</dbReference>
<evidence type="ECO:0000256" key="7">
    <source>
        <dbReference type="PIRSR" id="PIRSR037217-2"/>
    </source>
</evidence>
<evidence type="ECO:0000256" key="5">
    <source>
        <dbReference type="ARBA" id="ARBA00022833"/>
    </source>
</evidence>
<dbReference type="RefSeq" id="XP_013937480.1">
    <property type="nucleotide sequence ID" value="XM_014082005.1"/>
</dbReference>
<sequence>MNFQAYVSLWAACFVGGLLVLYTIYSAKEAVDYMPQCPMVEPYRPSTYLANSQVIDTILHDHEFRNQSLVKLQNAIRIKTETHDDDPATVEDDPEYWSKFDIFESYLRSTFPLFYQNTELHKVNHHGLVYIWRGTNTTLKPLLLMGHQDTSPVPESTLPLWTYPPFEAHYNGTHLFGRGSSDCKNLVIGYFEAAEELMKTGFIPRRTVVFSFGFDEEVSGVRNRNAQWLEQKFGSKSMYAICDEGGVSLTTLDGTTMAVPGTGEKGFLNLWIDLKTPGGHSSVPPDHTSLGVMADLMVKIENDPFPSYFTPQNPTYYQYVCLAENSATIDKELKKNILSSQASPLSNKKVREYIESSRWLKYYIKTSQALDVIHGGSKSNALPEFVQLTINSRVAIEESIHSALEKYLRNVKNVAQKYDFGLSYQLKNEPAVEIFPPTPQGDFLVHTDEYFDVAPLTPINDNHWKIFAGNIKHVYEELIWPDIYQGPNAHNPIIVSPGIAPGNTDTKYYWNLSDHIYRYRPGEYTSVETSAHGVNEWIKFDSHLQIIVFYFQYIQSVDEIDD</sequence>
<evidence type="ECO:0000313" key="11">
    <source>
        <dbReference type="Proteomes" id="UP000008673"/>
    </source>
</evidence>
<dbReference type="Gene3D" id="1.10.150.900">
    <property type="match status" value="1"/>
</dbReference>
<dbReference type="Proteomes" id="UP000008673">
    <property type="component" value="Unassembled WGS sequence"/>
</dbReference>
<accession>W1QLS8</accession>
<dbReference type="Pfam" id="PF01546">
    <property type="entry name" value="Peptidase_M20"/>
    <property type="match status" value="1"/>
</dbReference>
<dbReference type="GO" id="GO:0004181">
    <property type="term" value="F:metallocarboxypeptidase activity"/>
    <property type="evidence" value="ECO:0007669"/>
    <property type="project" value="InterPro"/>
</dbReference>
<feature type="domain" description="Peptidase M20 dimerisation" evidence="9">
    <location>
        <begin position="262"/>
        <end position="418"/>
    </location>
</feature>
<keyword evidence="11" id="KW-1185">Reference proteome</keyword>
<dbReference type="InterPro" id="IPR047177">
    <property type="entry name" value="Pept_M20A"/>
</dbReference>
<dbReference type="PROSITE" id="PS00758">
    <property type="entry name" value="ARGE_DAPE_CPG2_1"/>
    <property type="match status" value="1"/>
</dbReference>
<feature type="binding site" evidence="7">
    <location>
        <position position="182"/>
    </location>
    <ligand>
        <name>Zn(2+)</name>
        <dbReference type="ChEBI" id="CHEBI:29105"/>
        <label>1</label>
    </ligand>
</feature>
<feature type="active site" description="Proton acceptor" evidence="6">
    <location>
        <position position="216"/>
    </location>
</feature>
<reference evidence="10 11" key="1">
    <citation type="journal article" date="2013" name="BMC Genomics">
        <title>Genome sequence and analysis of methylotrophic yeast Hansenula polymorpha DL1.</title>
        <authorList>
            <person name="Ravin N.V."/>
            <person name="Eldarov M.A."/>
            <person name="Kadnikov V.V."/>
            <person name="Beletsky A.V."/>
            <person name="Schneider J."/>
            <person name="Mardanova E.S."/>
            <person name="Smekalova E.M."/>
            <person name="Zvereva M.I."/>
            <person name="Dontsova O.A."/>
            <person name="Mardanov A.V."/>
            <person name="Skryabin K.G."/>
        </authorList>
    </citation>
    <scope>NUCLEOTIDE SEQUENCE [LARGE SCALE GENOMIC DNA]</scope>
    <source>
        <strain evidence="11">ATCC 26012 / BCRC 20466 / JCM 22074 / NRRL Y-7560 / DL-1</strain>
    </source>
</reference>
<feature type="binding site" evidence="7">
    <location>
        <position position="243"/>
    </location>
    <ligand>
        <name>Zn(2+)</name>
        <dbReference type="ChEBI" id="CHEBI:29105"/>
        <label>2</label>
    </ligand>
</feature>
<evidence type="ECO:0000313" key="10">
    <source>
        <dbReference type="EMBL" id="ESX03069.1"/>
    </source>
</evidence>
<dbReference type="HOGENOM" id="CLU_021802_11_0_1"/>
<dbReference type="PROSITE" id="PS00759">
    <property type="entry name" value="ARGE_DAPE_CPG2_2"/>
    <property type="match status" value="1"/>
</dbReference>
<feature type="transmembrane region" description="Helical" evidence="8">
    <location>
        <begin position="6"/>
        <end position="25"/>
    </location>
</feature>
<dbReference type="Gene3D" id="3.40.630.10">
    <property type="entry name" value="Zn peptidases"/>
    <property type="match status" value="1"/>
</dbReference>
<evidence type="ECO:0000256" key="2">
    <source>
        <dbReference type="ARBA" id="ARBA00022670"/>
    </source>
</evidence>
<keyword evidence="3 7" id="KW-0479">Metal-binding</keyword>
<dbReference type="Gene3D" id="3.30.70.360">
    <property type="match status" value="1"/>
</dbReference>
<dbReference type="InterPro" id="IPR001261">
    <property type="entry name" value="ArgE/DapE_CS"/>
</dbReference>
<evidence type="ECO:0000256" key="3">
    <source>
        <dbReference type="ARBA" id="ARBA00022723"/>
    </source>
</evidence>
<dbReference type="GO" id="GO:0000328">
    <property type="term" value="C:fungal-type vacuole lumen"/>
    <property type="evidence" value="ECO:0007669"/>
    <property type="project" value="TreeGrafter"/>
</dbReference>
<dbReference type="PANTHER" id="PTHR45962:SF1">
    <property type="entry name" value="N-FATTY-ACYL-AMINO ACID SYNTHASE_HYDROLASE PM20D1"/>
    <property type="match status" value="1"/>
</dbReference>
<dbReference type="PANTHER" id="PTHR45962">
    <property type="entry name" value="N-FATTY-ACYL-AMINO ACID SYNTHASE/HYDROLASE PM20D1"/>
    <property type="match status" value="1"/>
</dbReference>
<dbReference type="PIRSF" id="PIRSF037217">
    <property type="entry name" value="Carboxypeptidase_S"/>
    <property type="match status" value="1"/>
</dbReference>
<feature type="binding site" evidence="7">
    <location>
        <position position="217"/>
    </location>
    <ligand>
        <name>Zn(2+)</name>
        <dbReference type="ChEBI" id="CHEBI:29105"/>
        <label>1</label>
    </ligand>
</feature>
<protein>
    <recommendedName>
        <fullName evidence="9">Peptidase M20 dimerisation domain-containing protein</fullName>
    </recommendedName>
</protein>
<comment type="similarity">
    <text evidence="1">Belongs to the peptidase M20A family.</text>
</comment>
<dbReference type="InterPro" id="IPR036264">
    <property type="entry name" value="Bact_exopeptidase_dim_dom"/>
</dbReference>
<feature type="binding site" evidence="7">
    <location>
        <position position="147"/>
    </location>
    <ligand>
        <name>Zn(2+)</name>
        <dbReference type="ChEBI" id="CHEBI:29105"/>
        <label>2</label>
    </ligand>
</feature>
<keyword evidence="5 7" id="KW-0862">Zinc</keyword>
<dbReference type="OrthoDB" id="3064516at2759"/>
<name>W1QLS8_OGAPD</name>
<organism evidence="10 11">
    <name type="scientific">Ogataea parapolymorpha (strain ATCC 26012 / BCRC 20466 / JCM 22074 / NRRL Y-7560 / DL-1)</name>
    <name type="common">Yeast</name>
    <name type="synonym">Hansenula polymorpha</name>
    <dbReference type="NCBI Taxonomy" id="871575"/>
    <lineage>
        <taxon>Eukaryota</taxon>
        <taxon>Fungi</taxon>
        <taxon>Dikarya</taxon>
        <taxon>Ascomycota</taxon>
        <taxon>Saccharomycotina</taxon>
        <taxon>Pichiomycetes</taxon>
        <taxon>Pichiales</taxon>
        <taxon>Pichiaceae</taxon>
        <taxon>Ogataea</taxon>
    </lineage>
</organism>
<dbReference type="Pfam" id="PF07687">
    <property type="entry name" value="M20_dimer"/>
    <property type="match status" value="1"/>
</dbReference>
<dbReference type="InterPro" id="IPR002933">
    <property type="entry name" value="Peptidase_M20"/>
</dbReference>
<dbReference type="CDD" id="cd05674">
    <property type="entry name" value="M20_yscS"/>
    <property type="match status" value="1"/>
</dbReference>
<dbReference type="STRING" id="871575.W1QLS8"/>
<dbReference type="KEGG" id="opa:HPODL_02377"/>
<dbReference type="EMBL" id="AEOI02000003">
    <property type="protein sequence ID" value="ESX03069.1"/>
    <property type="molecule type" value="Genomic_DNA"/>
</dbReference>
<dbReference type="InterPro" id="IPR017141">
    <property type="entry name" value="Pept_M20_carboxypep"/>
</dbReference>
<keyword evidence="8" id="KW-0812">Transmembrane</keyword>